<accession>A0ABD2PST0</accession>
<keyword evidence="3" id="KW-1185">Reference proteome</keyword>
<name>A0ABD2PST0_9PLAT</name>
<feature type="compositionally biased region" description="Acidic residues" evidence="1">
    <location>
        <begin position="20"/>
        <end position="30"/>
    </location>
</feature>
<feature type="compositionally biased region" description="Basic and acidic residues" evidence="1">
    <location>
        <begin position="8"/>
        <end position="19"/>
    </location>
</feature>
<gene>
    <name evidence="2" type="ORF">Ciccas_010913</name>
</gene>
<feature type="region of interest" description="Disordered" evidence="1">
    <location>
        <begin position="1"/>
        <end position="85"/>
    </location>
</feature>
<evidence type="ECO:0000313" key="2">
    <source>
        <dbReference type="EMBL" id="KAL3310523.1"/>
    </source>
</evidence>
<dbReference type="EMBL" id="JBJKFK010002874">
    <property type="protein sequence ID" value="KAL3310523.1"/>
    <property type="molecule type" value="Genomic_DNA"/>
</dbReference>
<sequence length="179" mass="19694">MAAVNRNVEQDSDGHLDKEGQEEEDEDSNCEDILKGCEDSNYQASEKALQANGFHPQRTNNSNSTNANSMLELSEDRPPASAAAFSSGVSNGVKIFVNPLTCTKSYSKLPKVSSPEQNSECESTHLYEEMKQSVDLSGRSSRRGSCIQRNISQNNSVDLLNVYQKHLINCLYLITVSPS</sequence>
<dbReference type="Proteomes" id="UP001626550">
    <property type="component" value="Unassembled WGS sequence"/>
</dbReference>
<evidence type="ECO:0000313" key="3">
    <source>
        <dbReference type="Proteomes" id="UP001626550"/>
    </source>
</evidence>
<evidence type="ECO:0000256" key="1">
    <source>
        <dbReference type="SAM" id="MobiDB-lite"/>
    </source>
</evidence>
<reference evidence="2 3" key="1">
    <citation type="submission" date="2024-11" db="EMBL/GenBank/DDBJ databases">
        <title>Adaptive evolution of stress response genes in parasites aligns with host niche diversity.</title>
        <authorList>
            <person name="Hahn C."/>
            <person name="Resl P."/>
        </authorList>
    </citation>
    <scope>NUCLEOTIDE SEQUENCE [LARGE SCALE GENOMIC DNA]</scope>
    <source>
        <strain evidence="2">EGGRZ-B1_66</strain>
        <tissue evidence="2">Body</tissue>
    </source>
</reference>
<organism evidence="2 3">
    <name type="scientific">Cichlidogyrus casuarinus</name>
    <dbReference type="NCBI Taxonomy" id="1844966"/>
    <lineage>
        <taxon>Eukaryota</taxon>
        <taxon>Metazoa</taxon>
        <taxon>Spiralia</taxon>
        <taxon>Lophotrochozoa</taxon>
        <taxon>Platyhelminthes</taxon>
        <taxon>Monogenea</taxon>
        <taxon>Monopisthocotylea</taxon>
        <taxon>Dactylogyridea</taxon>
        <taxon>Ancyrocephalidae</taxon>
        <taxon>Cichlidogyrus</taxon>
    </lineage>
</organism>
<dbReference type="AlphaFoldDB" id="A0ABD2PST0"/>
<comment type="caution">
    <text evidence="2">The sequence shown here is derived from an EMBL/GenBank/DDBJ whole genome shotgun (WGS) entry which is preliminary data.</text>
</comment>
<feature type="compositionally biased region" description="Low complexity" evidence="1">
    <location>
        <begin position="59"/>
        <end position="69"/>
    </location>
</feature>
<proteinExistence type="predicted"/>
<protein>
    <submittedName>
        <fullName evidence="2">Uncharacterized protein</fullName>
    </submittedName>
</protein>